<dbReference type="OrthoDB" id="1467016at2"/>
<dbReference type="PROSITE" id="PS51257">
    <property type="entry name" value="PROKAR_LIPOPROTEIN"/>
    <property type="match status" value="1"/>
</dbReference>
<accession>A0A3E1EUR5</accession>
<evidence type="ECO:0008006" key="3">
    <source>
        <dbReference type="Google" id="ProtNLM"/>
    </source>
</evidence>
<evidence type="ECO:0000313" key="1">
    <source>
        <dbReference type="EMBL" id="RFC53297.1"/>
    </source>
</evidence>
<organism evidence="1 2">
    <name type="scientific">Brumimicrobium aurantiacum</name>
    <dbReference type="NCBI Taxonomy" id="1737063"/>
    <lineage>
        <taxon>Bacteria</taxon>
        <taxon>Pseudomonadati</taxon>
        <taxon>Bacteroidota</taxon>
        <taxon>Flavobacteriia</taxon>
        <taxon>Flavobacteriales</taxon>
        <taxon>Crocinitomicaceae</taxon>
        <taxon>Brumimicrobium</taxon>
    </lineage>
</organism>
<dbReference type="EMBL" id="QURB01000010">
    <property type="protein sequence ID" value="RFC53297.1"/>
    <property type="molecule type" value="Genomic_DNA"/>
</dbReference>
<dbReference type="Proteomes" id="UP000257127">
    <property type="component" value="Unassembled WGS sequence"/>
</dbReference>
<sequence length="244" mass="28207">MKLFLLMIGFVLAISSCSNDEKLDRANEGSDNESEPTYADYFYPTDSVQPYIYTFQNTSNPLDEKIFRIYRSAEASDTSLIVERYNADFKITEGFTHDLENFEVTDHMIVDGDGLKRQAKLSSNRLFPVSKDDTTLFLSDFPSHLDSITMVYRSKRRVLAEDEVVDVLGEEIPALVVEDSVKWLMANVYTKQSSAQDIVIKRYFAKGYGLVKWSANDDQIVYKLQKIFSNKWWEEYARTPQIKM</sequence>
<proteinExistence type="predicted"/>
<gene>
    <name evidence="1" type="ORF">DXU93_13930</name>
</gene>
<protein>
    <recommendedName>
        <fullName evidence="3">Lipoprotein</fullName>
    </recommendedName>
</protein>
<name>A0A3E1EUR5_9FLAO</name>
<dbReference type="AlphaFoldDB" id="A0A3E1EUR5"/>
<keyword evidence="2" id="KW-1185">Reference proteome</keyword>
<dbReference type="RefSeq" id="WP_116881918.1">
    <property type="nucleotide sequence ID" value="NZ_QURB01000010.1"/>
</dbReference>
<evidence type="ECO:0000313" key="2">
    <source>
        <dbReference type="Proteomes" id="UP000257127"/>
    </source>
</evidence>
<reference evidence="1 2" key="1">
    <citation type="submission" date="2018-08" db="EMBL/GenBank/DDBJ databases">
        <title>The draft genome squence of Brumimicrobium sp. N62.</title>
        <authorList>
            <person name="Du Z.-J."/>
            <person name="Luo H.-R."/>
        </authorList>
    </citation>
    <scope>NUCLEOTIDE SEQUENCE [LARGE SCALE GENOMIC DNA]</scope>
    <source>
        <strain evidence="1 2">N62</strain>
    </source>
</reference>
<comment type="caution">
    <text evidence="1">The sequence shown here is derived from an EMBL/GenBank/DDBJ whole genome shotgun (WGS) entry which is preliminary data.</text>
</comment>